<protein>
    <submittedName>
        <fullName evidence="3">DsbA family dithiol-disulfide isomerase</fullName>
    </submittedName>
</protein>
<feature type="domain" description="DSBA-like thioredoxin" evidence="2">
    <location>
        <begin position="11"/>
        <end position="211"/>
    </location>
</feature>
<feature type="region of interest" description="Disordered" evidence="1">
    <location>
        <begin position="217"/>
        <end position="236"/>
    </location>
</feature>
<dbReference type="CDD" id="cd03024">
    <property type="entry name" value="DsbA_FrnE"/>
    <property type="match status" value="1"/>
</dbReference>
<dbReference type="PANTHER" id="PTHR13887">
    <property type="entry name" value="GLUTATHIONE S-TRANSFERASE KAPPA"/>
    <property type="match status" value="1"/>
</dbReference>
<evidence type="ECO:0000313" key="3">
    <source>
        <dbReference type="EMBL" id="MDQ0315668.1"/>
    </source>
</evidence>
<evidence type="ECO:0000313" key="4">
    <source>
        <dbReference type="Proteomes" id="UP001229244"/>
    </source>
</evidence>
<dbReference type="SUPFAM" id="SSF52833">
    <property type="entry name" value="Thioredoxin-like"/>
    <property type="match status" value="1"/>
</dbReference>
<dbReference type="RefSeq" id="WP_306885491.1">
    <property type="nucleotide sequence ID" value="NZ_JAUSUL010000002.1"/>
</dbReference>
<dbReference type="Proteomes" id="UP001229244">
    <property type="component" value="Unassembled WGS sequence"/>
</dbReference>
<dbReference type="PANTHER" id="PTHR13887:SF41">
    <property type="entry name" value="THIOREDOXIN SUPERFAMILY PROTEIN"/>
    <property type="match status" value="1"/>
</dbReference>
<organism evidence="3 4">
    <name type="scientific">Amorphus orientalis</name>
    <dbReference type="NCBI Taxonomy" id="649198"/>
    <lineage>
        <taxon>Bacteria</taxon>
        <taxon>Pseudomonadati</taxon>
        <taxon>Pseudomonadota</taxon>
        <taxon>Alphaproteobacteria</taxon>
        <taxon>Hyphomicrobiales</taxon>
        <taxon>Amorphaceae</taxon>
        <taxon>Amorphus</taxon>
    </lineage>
</organism>
<accession>A0AAE3VP59</accession>
<proteinExistence type="predicted"/>
<reference evidence="3" key="1">
    <citation type="submission" date="2023-07" db="EMBL/GenBank/DDBJ databases">
        <title>Genomic Encyclopedia of Type Strains, Phase IV (KMG-IV): sequencing the most valuable type-strain genomes for metagenomic binning, comparative biology and taxonomic classification.</title>
        <authorList>
            <person name="Goeker M."/>
        </authorList>
    </citation>
    <scope>NUCLEOTIDE SEQUENCE</scope>
    <source>
        <strain evidence="3">DSM 21202</strain>
    </source>
</reference>
<evidence type="ECO:0000259" key="2">
    <source>
        <dbReference type="Pfam" id="PF01323"/>
    </source>
</evidence>
<keyword evidence="3" id="KW-0413">Isomerase</keyword>
<dbReference type="Pfam" id="PF01323">
    <property type="entry name" value="DSBA"/>
    <property type="match status" value="1"/>
</dbReference>
<dbReference type="GO" id="GO:0016853">
    <property type="term" value="F:isomerase activity"/>
    <property type="evidence" value="ECO:0007669"/>
    <property type="project" value="UniProtKB-KW"/>
</dbReference>
<sequence>MTDTQAIQPITIDTISDVMCPWCFIGKRRLERAIAQLPEIDIEVNWRPFQLDPTLPPEGKDRQAYLEEKFGGPEEAEQVYDQIREAGEAEGIPFAFEKIARSPNTIDAHRVIRWAGIEGVQTPLVERLFSLYFLEGADIGAHETLIQAAREAGMDPAVVEQLLSSDADRGAVEEEISVAQQIGVTGVPCFIVDNRYAVLGAQDASVIADAIRQSYQERQAGVRPPTEGGPEGSGTA</sequence>
<keyword evidence="4" id="KW-1185">Reference proteome</keyword>
<gene>
    <name evidence="3" type="ORF">J2S73_002125</name>
</gene>
<dbReference type="InterPro" id="IPR036249">
    <property type="entry name" value="Thioredoxin-like_sf"/>
</dbReference>
<dbReference type="AlphaFoldDB" id="A0AAE3VP59"/>
<comment type="caution">
    <text evidence="3">The sequence shown here is derived from an EMBL/GenBank/DDBJ whole genome shotgun (WGS) entry which is preliminary data.</text>
</comment>
<dbReference type="EMBL" id="JAUSUL010000002">
    <property type="protein sequence ID" value="MDQ0315668.1"/>
    <property type="molecule type" value="Genomic_DNA"/>
</dbReference>
<evidence type="ECO:0000256" key="1">
    <source>
        <dbReference type="SAM" id="MobiDB-lite"/>
    </source>
</evidence>
<name>A0AAE3VP59_9HYPH</name>
<dbReference type="InterPro" id="IPR001853">
    <property type="entry name" value="DSBA-like_thioredoxin_dom"/>
</dbReference>
<dbReference type="Gene3D" id="3.40.30.10">
    <property type="entry name" value="Glutaredoxin"/>
    <property type="match status" value="1"/>
</dbReference>
<dbReference type="GO" id="GO:0016491">
    <property type="term" value="F:oxidoreductase activity"/>
    <property type="evidence" value="ECO:0007669"/>
    <property type="project" value="InterPro"/>
</dbReference>